<evidence type="ECO:0000313" key="3">
    <source>
        <dbReference type="EMBL" id="ETO31548.1"/>
    </source>
</evidence>
<organism evidence="3 4">
    <name type="scientific">Reticulomyxa filosa</name>
    <dbReference type="NCBI Taxonomy" id="46433"/>
    <lineage>
        <taxon>Eukaryota</taxon>
        <taxon>Sar</taxon>
        <taxon>Rhizaria</taxon>
        <taxon>Retaria</taxon>
        <taxon>Foraminifera</taxon>
        <taxon>Monothalamids</taxon>
        <taxon>Reticulomyxidae</taxon>
        <taxon>Reticulomyxa</taxon>
    </lineage>
</organism>
<keyword evidence="1" id="KW-1133">Transmembrane helix</keyword>
<feature type="transmembrane region" description="Helical" evidence="1">
    <location>
        <begin position="33"/>
        <end position="51"/>
    </location>
</feature>
<evidence type="ECO:0008006" key="5">
    <source>
        <dbReference type="Google" id="ProtNLM"/>
    </source>
</evidence>
<feature type="transmembrane region" description="Helical" evidence="1">
    <location>
        <begin position="150"/>
        <end position="175"/>
    </location>
</feature>
<feature type="transmembrane region" description="Helical" evidence="1">
    <location>
        <begin position="96"/>
        <end position="115"/>
    </location>
</feature>
<gene>
    <name evidence="3" type="ORF">RFI_05572</name>
</gene>
<keyword evidence="2" id="KW-0732">Signal</keyword>
<proteinExistence type="predicted"/>
<feature type="signal peptide" evidence="2">
    <location>
        <begin position="1"/>
        <end position="17"/>
    </location>
</feature>
<feature type="chain" id="PRO_5004977098" description="G-protein coupled receptors family 3 profile domain-containing protein" evidence="2">
    <location>
        <begin position="18"/>
        <end position="291"/>
    </location>
</feature>
<keyword evidence="1" id="KW-0812">Transmembrane</keyword>
<keyword evidence="1" id="KW-0472">Membrane</keyword>
<accession>X6P081</accession>
<keyword evidence="4" id="KW-1185">Reference proteome</keyword>
<dbReference type="Proteomes" id="UP000023152">
    <property type="component" value="Unassembled WGS sequence"/>
</dbReference>
<reference evidence="3 4" key="1">
    <citation type="journal article" date="2013" name="Curr. Biol.">
        <title>The Genome of the Foraminiferan Reticulomyxa filosa.</title>
        <authorList>
            <person name="Glockner G."/>
            <person name="Hulsmann N."/>
            <person name="Schleicher M."/>
            <person name="Noegel A.A."/>
            <person name="Eichinger L."/>
            <person name="Gallinger C."/>
            <person name="Pawlowski J."/>
            <person name="Sierra R."/>
            <person name="Euteneuer U."/>
            <person name="Pillet L."/>
            <person name="Moustafa A."/>
            <person name="Platzer M."/>
            <person name="Groth M."/>
            <person name="Szafranski K."/>
            <person name="Schliwa M."/>
        </authorList>
    </citation>
    <scope>NUCLEOTIDE SEQUENCE [LARGE SCALE GENOMIC DNA]</scope>
</reference>
<feature type="transmembrane region" description="Helical" evidence="1">
    <location>
        <begin position="242"/>
        <end position="263"/>
    </location>
</feature>
<evidence type="ECO:0000313" key="4">
    <source>
        <dbReference type="Proteomes" id="UP000023152"/>
    </source>
</evidence>
<sequence length="291" mass="32748">MLWIALCGHLLFFIGAGQNWWIGDLSPCQSMLTTLTFLVELIYLVGIFFWLKKLGLNSLHFVKQTESFCLVFFCVVGKILVLVFEKSLYGISKYRLWGLYLVPIVGSIVIAGLNAKLSTSPKCQYFKSTDFNVQSPSAHGHYNICGLSGIFFTINVIFGLALIAGLNIVIGYMYITRMINTARAVHKNEELDLIQIHRNSADREVSRETMQMLVHVRKCGVIALTSFCSTFLAMMIVGTCKIVMILFIDSVFNGILILTSFTFADRIHNFLFGCCSQKTEELLSRIVRTST</sequence>
<dbReference type="AlphaFoldDB" id="X6P081"/>
<name>X6P081_RETFI</name>
<comment type="caution">
    <text evidence="3">The sequence shown here is derived from an EMBL/GenBank/DDBJ whole genome shotgun (WGS) entry which is preliminary data.</text>
</comment>
<feature type="transmembrane region" description="Helical" evidence="1">
    <location>
        <begin position="219"/>
        <end position="236"/>
    </location>
</feature>
<protein>
    <recommendedName>
        <fullName evidence="5">G-protein coupled receptors family 3 profile domain-containing protein</fullName>
    </recommendedName>
</protein>
<evidence type="ECO:0000256" key="1">
    <source>
        <dbReference type="SAM" id="Phobius"/>
    </source>
</evidence>
<dbReference type="EMBL" id="ASPP01004853">
    <property type="protein sequence ID" value="ETO31548.1"/>
    <property type="molecule type" value="Genomic_DNA"/>
</dbReference>
<evidence type="ECO:0000256" key="2">
    <source>
        <dbReference type="SAM" id="SignalP"/>
    </source>
</evidence>